<dbReference type="Proteomes" id="UP000305675">
    <property type="component" value="Unassembled WGS sequence"/>
</dbReference>
<proteinExistence type="predicted"/>
<comment type="caution">
    <text evidence="2">The sequence shown here is derived from an EMBL/GenBank/DDBJ whole genome shotgun (WGS) entry which is preliminary data.</text>
</comment>
<dbReference type="PROSITE" id="PS50404">
    <property type="entry name" value="GST_NTER"/>
    <property type="match status" value="1"/>
</dbReference>
<keyword evidence="3" id="KW-1185">Reference proteome</keyword>
<sequence>MLVKLVREGLGRVIMLGSWLTRPAQMKRSPEQQAQIEDELKSLSLYQFQACPFCIKVRRALHRLNLPMETRDVNRNPEYRQQLETNAGKVMVPCLRIDGEQGSQWMLESNDIIAYLDRRFG</sequence>
<dbReference type="Pfam" id="PF13417">
    <property type="entry name" value="GST_N_3"/>
    <property type="match status" value="1"/>
</dbReference>
<feature type="domain" description="GST N-terminal" evidence="1">
    <location>
        <begin position="41"/>
        <end position="121"/>
    </location>
</feature>
<gene>
    <name evidence="2" type="ORF">FCL42_09150</name>
</gene>
<reference evidence="2 3" key="1">
    <citation type="submission" date="2019-04" db="EMBL/GenBank/DDBJ databases">
        <authorList>
            <person name="Hwang J.C."/>
        </authorList>
    </citation>
    <scope>NUCLEOTIDE SEQUENCE [LARGE SCALE GENOMIC DNA]</scope>
    <source>
        <strain evidence="2 3">IMCC35002</strain>
    </source>
</reference>
<dbReference type="AlphaFoldDB" id="A0A4U1BN61"/>
<dbReference type="PROSITE" id="PS51354">
    <property type="entry name" value="GLUTAREDOXIN_2"/>
    <property type="match status" value="1"/>
</dbReference>
<dbReference type="Gene3D" id="3.40.30.10">
    <property type="entry name" value="Glutaredoxin"/>
    <property type="match status" value="1"/>
</dbReference>
<dbReference type="RefSeq" id="WP_136863110.1">
    <property type="nucleotide sequence ID" value="NZ_SWCJ01000005.1"/>
</dbReference>
<accession>A0A4U1BN61</accession>
<evidence type="ECO:0000313" key="2">
    <source>
        <dbReference type="EMBL" id="TKB55353.1"/>
    </source>
</evidence>
<dbReference type="InterPro" id="IPR004045">
    <property type="entry name" value="Glutathione_S-Trfase_N"/>
</dbReference>
<evidence type="ECO:0000313" key="3">
    <source>
        <dbReference type="Proteomes" id="UP000305675"/>
    </source>
</evidence>
<dbReference type="InterPro" id="IPR011767">
    <property type="entry name" value="GLR_AS"/>
</dbReference>
<dbReference type="InterPro" id="IPR036249">
    <property type="entry name" value="Thioredoxin-like_sf"/>
</dbReference>
<dbReference type="EMBL" id="SWCJ01000005">
    <property type="protein sequence ID" value="TKB55353.1"/>
    <property type="molecule type" value="Genomic_DNA"/>
</dbReference>
<organism evidence="2 3">
    <name type="scientific">Ferrimonas aestuarii</name>
    <dbReference type="NCBI Taxonomy" id="2569539"/>
    <lineage>
        <taxon>Bacteria</taxon>
        <taxon>Pseudomonadati</taxon>
        <taxon>Pseudomonadota</taxon>
        <taxon>Gammaproteobacteria</taxon>
        <taxon>Alteromonadales</taxon>
        <taxon>Ferrimonadaceae</taxon>
        <taxon>Ferrimonas</taxon>
    </lineage>
</organism>
<dbReference type="SUPFAM" id="SSF52833">
    <property type="entry name" value="Thioredoxin-like"/>
    <property type="match status" value="1"/>
</dbReference>
<dbReference type="OrthoDB" id="9793736at2"/>
<name>A0A4U1BN61_9GAMM</name>
<evidence type="ECO:0000259" key="1">
    <source>
        <dbReference type="PROSITE" id="PS50404"/>
    </source>
</evidence>
<dbReference type="PROSITE" id="PS00195">
    <property type="entry name" value="GLUTAREDOXIN_1"/>
    <property type="match status" value="1"/>
</dbReference>
<protein>
    <submittedName>
        <fullName evidence="2">Glutaredoxin</fullName>
    </submittedName>
</protein>